<dbReference type="InterPro" id="IPR030887">
    <property type="entry name" value="Beta-barrel_YaiO"/>
</dbReference>
<dbReference type="SUPFAM" id="SSF48452">
    <property type="entry name" value="TPR-like"/>
    <property type="match status" value="1"/>
</dbReference>
<protein>
    <submittedName>
        <fullName evidence="2">YaiO family outer membrane beta-barrel protein</fullName>
    </submittedName>
</protein>
<organism evidence="2">
    <name type="scientific">Salinimicrobium catena</name>
    <dbReference type="NCBI Taxonomy" id="390640"/>
    <lineage>
        <taxon>Bacteria</taxon>
        <taxon>Pseudomonadati</taxon>
        <taxon>Bacteroidota</taxon>
        <taxon>Flavobacteriia</taxon>
        <taxon>Flavobacteriales</taxon>
        <taxon>Flavobacteriaceae</taxon>
        <taxon>Salinimicrobium</taxon>
    </lineage>
</organism>
<comment type="caution">
    <text evidence="2">The sequence shown here is derived from an EMBL/GenBank/DDBJ whole genome shotgun (WGS) entry which is preliminary data.</text>
</comment>
<feature type="non-terminal residue" evidence="2">
    <location>
        <position position="1"/>
    </location>
</feature>
<evidence type="ECO:0000313" key="2">
    <source>
        <dbReference type="EMBL" id="HER39972.1"/>
    </source>
</evidence>
<reference evidence="2" key="1">
    <citation type="journal article" date="2020" name="mSystems">
        <title>Genome- and Community-Level Interaction Insights into Carbon Utilization and Element Cycling Functions of Hydrothermarchaeota in Hydrothermal Sediment.</title>
        <authorList>
            <person name="Zhou Z."/>
            <person name="Liu Y."/>
            <person name="Xu W."/>
            <person name="Pan J."/>
            <person name="Luo Z.H."/>
            <person name="Li M."/>
        </authorList>
    </citation>
    <scope>NUCLEOTIDE SEQUENCE [LARGE SCALE GENOMIC DNA]</scope>
    <source>
        <strain evidence="2">SpSt-1235</strain>
    </source>
</reference>
<evidence type="ECO:0000259" key="1">
    <source>
        <dbReference type="Pfam" id="PF19413"/>
    </source>
</evidence>
<dbReference type="EMBL" id="DSEE01000146">
    <property type="protein sequence ID" value="HER39972.1"/>
    <property type="molecule type" value="Genomic_DNA"/>
</dbReference>
<dbReference type="NCBIfam" id="TIGR04390">
    <property type="entry name" value="OMP_YaiO_dom"/>
    <property type="match status" value="1"/>
</dbReference>
<name>A0A7C2RC58_9FLAO</name>
<accession>A0A7C2RC58</accession>
<dbReference type="Proteomes" id="UP000885753">
    <property type="component" value="Unassembled WGS sequence"/>
</dbReference>
<dbReference type="Pfam" id="PF19413">
    <property type="entry name" value="YaiO"/>
    <property type="match status" value="1"/>
</dbReference>
<dbReference type="InterPro" id="IPR011990">
    <property type="entry name" value="TPR-like_helical_dom_sf"/>
</dbReference>
<dbReference type="AlphaFoldDB" id="A0A7C2RC58"/>
<proteinExistence type="predicted"/>
<dbReference type="Gene3D" id="1.25.40.10">
    <property type="entry name" value="Tetratricopeptide repeat domain"/>
    <property type="match status" value="1"/>
</dbReference>
<sequence>DPFMPEAVKLLITVHLWARKYEKLIYYADYAIGIQPEDPFYKTEKIKALIELGRTGEAKNIVEELRRESGSTPELEYLRTRIFQENKQEILLAYTNTSFSESTQKNWQQASLSYKRNIQSVPVIARFTYAFIREQAGTQFEVDAYPRISKSGYLYLNAGAAFDKDIFPEFRGGLEYFHGLKNGLSFSLGGKYLQFSSNEVFLYTGHISYTTRSAVRWTYRPFLSDIGDLTHTFSVRFTNELEERFFQVDLQYGTVPYEYFVTGNFTDLKTARAGLRYQFRLSEHFLMQPVFLFEYEEYQPSTYRNRYNGQLLTTFRF</sequence>
<feature type="domain" description="YaiO beta-barrel" evidence="1">
    <location>
        <begin position="87"/>
        <end position="258"/>
    </location>
</feature>
<gene>
    <name evidence="2" type="primary">yaiO</name>
    <name evidence="2" type="ORF">ENO10_02000</name>
</gene>